<keyword evidence="6 7" id="KW-1208">Phospholipid metabolism</keyword>
<reference evidence="8 9" key="1">
    <citation type="submission" date="2024-05" db="EMBL/GenBank/DDBJ databases">
        <title>Genome sequencing and assembly of Indian major carp, Cirrhinus mrigala (Hamilton, 1822).</title>
        <authorList>
            <person name="Mohindra V."/>
            <person name="Chowdhury L.M."/>
            <person name="Lal K."/>
            <person name="Jena J.K."/>
        </authorList>
    </citation>
    <scope>NUCLEOTIDE SEQUENCE [LARGE SCALE GENOMIC DNA]</scope>
    <source>
        <strain evidence="8">CM1030</strain>
        <tissue evidence="8">Blood</tissue>
    </source>
</reference>
<evidence type="ECO:0000256" key="7">
    <source>
        <dbReference type="RuleBase" id="RU365024"/>
    </source>
</evidence>
<feature type="non-terminal residue" evidence="8">
    <location>
        <position position="125"/>
    </location>
</feature>
<comment type="function">
    <text evidence="7">Functions in the biosynthesis of the anionic phospholipids phosphatidylglycerol and cardiolipin.</text>
</comment>
<proteinExistence type="inferred from homology"/>
<dbReference type="GO" id="GO:0005524">
    <property type="term" value="F:ATP binding"/>
    <property type="evidence" value="ECO:0007669"/>
    <property type="project" value="UniProtKB-KW"/>
</dbReference>
<dbReference type="EMBL" id="JAMKFB020000012">
    <property type="protein sequence ID" value="KAL0179226.1"/>
    <property type="molecule type" value="Genomic_DNA"/>
</dbReference>
<dbReference type="GO" id="GO:0005739">
    <property type="term" value="C:mitochondrion"/>
    <property type="evidence" value="ECO:0007669"/>
    <property type="project" value="UniProtKB-SubCell"/>
</dbReference>
<evidence type="ECO:0000256" key="6">
    <source>
        <dbReference type="ARBA" id="ARBA00023264"/>
    </source>
</evidence>
<comment type="caution">
    <text evidence="8">The sequence shown here is derived from an EMBL/GenBank/DDBJ whole genome shotgun (WGS) entry which is preliminary data.</text>
</comment>
<keyword evidence="4 7" id="KW-0443">Lipid metabolism</keyword>
<evidence type="ECO:0000313" key="8">
    <source>
        <dbReference type="EMBL" id="KAL0179226.1"/>
    </source>
</evidence>
<dbReference type="Proteomes" id="UP001529510">
    <property type="component" value="Unassembled WGS sequence"/>
</dbReference>
<gene>
    <name evidence="8" type="ORF">M9458_024668</name>
</gene>
<evidence type="ECO:0000256" key="2">
    <source>
        <dbReference type="ARBA" id="ARBA00022679"/>
    </source>
</evidence>
<evidence type="ECO:0000313" key="9">
    <source>
        <dbReference type="Proteomes" id="UP001529510"/>
    </source>
</evidence>
<dbReference type="GO" id="GO:0008654">
    <property type="term" value="P:phospholipid biosynthetic process"/>
    <property type="evidence" value="ECO:0007669"/>
    <property type="project" value="UniProtKB-KW"/>
</dbReference>
<evidence type="ECO:0000256" key="4">
    <source>
        <dbReference type="ARBA" id="ARBA00023098"/>
    </source>
</evidence>
<organism evidence="8 9">
    <name type="scientific">Cirrhinus mrigala</name>
    <name type="common">Mrigala</name>
    <dbReference type="NCBI Taxonomy" id="683832"/>
    <lineage>
        <taxon>Eukaryota</taxon>
        <taxon>Metazoa</taxon>
        <taxon>Chordata</taxon>
        <taxon>Craniata</taxon>
        <taxon>Vertebrata</taxon>
        <taxon>Euteleostomi</taxon>
        <taxon>Actinopterygii</taxon>
        <taxon>Neopterygii</taxon>
        <taxon>Teleostei</taxon>
        <taxon>Ostariophysi</taxon>
        <taxon>Cypriniformes</taxon>
        <taxon>Cyprinidae</taxon>
        <taxon>Labeoninae</taxon>
        <taxon>Labeonini</taxon>
        <taxon>Cirrhinus</taxon>
    </lineage>
</organism>
<dbReference type="InterPro" id="IPR016270">
    <property type="entry name" value="PGS1"/>
</dbReference>
<dbReference type="PANTHER" id="PTHR12586">
    <property type="entry name" value="CDP-DIACYLGLYCEROL--SERINE O-PHOSPHATIDYLTRANSFERASE"/>
    <property type="match status" value="1"/>
</dbReference>
<sequence>MDVVNTARVRQNMLEEECSEVPDSDETVPNDTWIFPLVQMKPLGIHLDELVTKRLLTEAGGDSVVFLTSGYFNLTRTYMQLVLGAAADYRILMASPEVNGFFGAKGVAGAIPEAYVHLARQFYNK</sequence>
<keyword evidence="3" id="KW-0677">Repeat</keyword>
<evidence type="ECO:0000256" key="5">
    <source>
        <dbReference type="ARBA" id="ARBA00023209"/>
    </source>
</evidence>
<dbReference type="AlphaFoldDB" id="A0ABD0Q0J3"/>
<keyword evidence="5 7" id="KW-0594">Phospholipid biosynthesis</keyword>
<dbReference type="EC" id="2.7.8.5" evidence="7"/>
<keyword evidence="1 7" id="KW-0444">Lipid biosynthesis</keyword>
<comment type="catalytic activity">
    <reaction evidence="7">
        <text>a CDP-1,2-diacyl-sn-glycerol + sn-glycerol 3-phosphate = a 1,2-diacyl-sn-glycero-3-phospho-(1'-sn-glycero-3'-phosphate) + CMP + H(+)</text>
        <dbReference type="Rhea" id="RHEA:12593"/>
        <dbReference type="ChEBI" id="CHEBI:15378"/>
        <dbReference type="ChEBI" id="CHEBI:57597"/>
        <dbReference type="ChEBI" id="CHEBI:58332"/>
        <dbReference type="ChEBI" id="CHEBI:60110"/>
        <dbReference type="ChEBI" id="CHEBI:60377"/>
        <dbReference type="EC" id="2.7.8.5"/>
    </reaction>
</comment>
<comment type="similarity">
    <text evidence="7">Belongs to the CDP-alcohol phosphatidyltransferase class-II family.</text>
</comment>
<keyword evidence="9" id="KW-1185">Reference proteome</keyword>
<accession>A0ABD0Q0J3</accession>
<keyword evidence="2 7" id="KW-0808">Transferase</keyword>
<dbReference type="GO" id="GO:0008444">
    <property type="term" value="F:CDP-diacylglycerol-glycerol-3-phosphate 3-phosphatidyltransferase activity"/>
    <property type="evidence" value="ECO:0007669"/>
    <property type="project" value="UniProtKB-EC"/>
</dbReference>
<keyword evidence="7" id="KW-0496">Mitochondrion</keyword>
<evidence type="ECO:0000256" key="1">
    <source>
        <dbReference type="ARBA" id="ARBA00022516"/>
    </source>
</evidence>
<name>A0ABD0Q0J3_CIRMR</name>
<evidence type="ECO:0000256" key="3">
    <source>
        <dbReference type="ARBA" id="ARBA00022737"/>
    </source>
</evidence>
<dbReference type="Gene3D" id="3.30.870.10">
    <property type="entry name" value="Endonuclease Chain A"/>
    <property type="match status" value="1"/>
</dbReference>
<dbReference type="PANTHER" id="PTHR12586:SF1">
    <property type="entry name" value="CDP-DIACYLGLYCEROL--GLYCEROL-3-PHOSPHATE 3-PHOSPHATIDYLTRANSFERASE, MITOCHONDRIAL"/>
    <property type="match status" value="1"/>
</dbReference>
<protein>
    <recommendedName>
        <fullName evidence="7">CDP-diacylglycerol--glycerol-3-phosphate 3-phosphatidyltransferase</fullName>
        <ecNumber evidence="7">2.7.8.5</ecNumber>
    </recommendedName>
</protein>
<comment type="pathway">
    <text evidence="7">Phospholipid metabolism; phosphatidylglycerol biosynthesis; phosphatidylglycerol from CDP-diacylglycerol: step 1/2.</text>
</comment>
<keyword evidence="7" id="KW-0067">ATP-binding</keyword>
<keyword evidence="7" id="KW-0547">Nucleotide-binding</keyword>
<comment type="subcellular location">
    <subcellularLocation>
        <location evidence="7">Mitochondrion</location>
    </subcellularLocation>
</comment>